<keyword evidence="2" id="KW-0808">Transferase</keyword>
<dbReference type="AlphaFoldDB" id="A0A0F7HLT0"/>
<evidence type="ECO:0000313" key="4">
    <source>
        <dbReference type="Proteomes" id="UP000183090"/>
    </source>
</evidence>
<dbReference type="Gene3D" id="3.40.50.150">
    <property type="entry name" value="Vaccinia Virus protein VP39"/>
    <property type="match status" value="1"/>
</dbReference>
<dbReference type="PANTHER" id="PTHR35276">
    <property type="entry name" value="S-ADENOSYL-L-METHIONINE-DEPENDENT METHYLTRANSFERASES SUPERFAMILY PROTEIN"/>
    <property type="match status" value="1"/>
</dbReference>
<dbReference type="InterPro" id="IPR010719">
    <property type="entry name" value="MnmM_MeTrfase"/>
</dbReference>
<dbReference type="CDD" id="cd02440">
    <property type="entry name" value="AdoMet_MTases"/>
    <property type="match status" value="1"/>
</dbReference>
<dbReference type="KEGG" id="shv:AAT16_08810"/>
<accession>A0A0F7HLT0</accession>
<reference evidence="2 4" key="3">
    <citation type="submission" date="2016-10" db="EMBL/GenBank/DDBJ databases">
        <authorList>
            <person name="Varghese N."/>
            <person name="Submissions S."/>
        </authorList>
    </citation>
    <scope>NUCLEOTIDE SEQUENCE [LARGE SCALE GENOMIC DNA]</scope>
    <source>
        <strain evidence="2 4">CGMCC 1.6501</strain>
    </source>
</reference>
<protein>
    <submittedName>
        <fullName evidence="2">rRNA methylase</fullName>
    </submittedName>
</protein>
<name>A0A0F7HLT0_9STAP</name>
<evidence type="ECO:0000313" key="2">
    <source>
        <dbReference type="EMBL" id="SFK94503.1"/>
    </source>
</evidence>
<sequence>MLERVLPYAKSLAKDIVQPGDIVVDATCGNGHDTAFLAELTGPRGRVLSFDIQSQALENAKKRCHLLENIEFIPDSHANAEKYLEKGSIIKAAMFNLGYLPKGDKTVTTEYQSTISAIKKLFTRLDAGGRIIIVVYHGHPEGKIEKEALTEFLTRWPQKEAQILEYRFINQQNDAPYILCIEKSRK</sequence>
<keyword evidence="2" id="KW-0489">Methyltransferase</keyword>
<evidence type="ECO:0000313" key="1">
    <source>
        <dbReference type="EMBL" id="AKG74324.1"/>
    </source>
</evidence>
<dbReference type="Pfam" id="PF06962">
    <property type="entry name" value="rRNA_methylase"/>
    <property type="match status" value="1"/>
</dbReference>
<reference evidence="1 3" key="1">
    <citation type="journal article" date="2015" name="Int. J. Syst. Evol. Microbiol.">
        <title>Complete genome sequence of Salinicoccus halodurans H3B36, isolated from the Qaidam Basin in China.</title>
        <authorList>
            <person name="Jiang K."/>
            <person name="Xue Y."/>
            <person name="Ma Y."/>
        </authorList>
    </citation>
    <scope>NUCLEOTIDE SEQUENCE [LARGE SCALE GENOMIC DNA]</scope>
    <source>
        <strain evidence="1 3">H3B36</strain>
    </source>
</reference>
<dbReference type="EMBL" id="CP011366">
    <property type="protein sequence ID" value="AKG74324.1"/>
    <property type="molecule type" value="Genomic_DNA"/>
</dbReference>
<organism evidence="2 4">
    <name type="scientific">Salinicoccus halodurans</name>
    <dbReference type="NCBI Taxonomy" id="407035"/>
    <lineage>
        <taxon>Bacteria</taxon>
        <taxon>Bacillati</taxon>
        <taxon>Bacillota</taxon>
        <taxon>Bacilli</taxon>
        <taxon>Bacillales</taxon>
        <taxon>Staphylococcaceae</taxon>
        <taxon>Salinicoccus</taxon>
    </lineage>
</organism>
<gene>
    <name evidence="1" type="ORF">AAT16_08810</name>
    <name evidence="2" type="ORF">SAMN05216235_2659</name>
</gene>
<dbReference type="EMBL" id="FOTB01000006">
    <property type="protein sequence ID" value="SFK94503.1"/>
    <property type="molecule type" value="Genomic_DNA"/>
</dbReference>
<dbReference type="SUPFAM" id="SSF53335">
    <property type="entry name" value="S-adenosyl-L-methionine-dependent methyltransferases"/>
    <property type="match status" value="1"/>
</dbReference>
<dbReference type="GO" id="GO:0032259">
    <property type="term" value="P:methylation"/>
    <property type="evidence" value="ECO:0007669"/>
    <property type="project" value="UniProtKB-KW"/>
</dbReference>
<proteinExistence type="predicted"/>
<dbReference type="PANTHER" id="PTHR35276:SF1">
    <property type="entry name" value="TRNA (MNM(5)S(2)U34)-METHYLTRANSFERASE, CHLOROPLASTIC"/>
    <property type="match status" value="1"/>
</dbReference>
<dbReference type="InterPro" id="IPR029063">
    <property type="entry name" value="SAM-dependent_MTases_sf"/>
</dbReference>
<keyword evidence="3" id="KW-1185">Reference proteome</keyword>
<dbReference type="GO" id="GO:0008168">
    <property type="term" value="F:methyltransferase activity"/>
    <property type="evidence" value="ECO:0007669"/>
    <property type="project" value="UniProtKB-KW"/>
</dbReference>
<dbReference type="OrthoDB" id="9792989at2"/>
<dbReference type="RefSeq" id="WP_046790506.1">
    <property type="nucleotide sequence ID" value="NZ_CP011366.1"/>
</dbReference>
<dbReference type="Proteomes" id="UP000183090">
    <property type="component" value="Unassembled WGS sequence"/>
</dbReference>
<reference evidence="3" key="2">
    <citation type="submission" date="2015-04" db="EMBL/GenBank/DDBJ databases">
        <title>Complete genome sequence of Salinicoccus halodurans strain H3B36, isolated from the Qaidam basin of China.</title>
        <authorList>
            <person name="Ma Y."/>
            <person name="Jiang K."/>
            <person name="Xue Y."/>
        </authorList>
    </citation>
    <scope>NUCLEOTIDE SEQUENCE [LARGE SCALE GENOMIC DNA]</scope>
    <source>
        <strain evidence="3">H3B36</strain>
    </source>
</reference>
<evidence type="ECO:0000313" key="3">
    <source>
        <dbReference type="Proteomes" id="UP000034029"/>
    </source>
</evidence>
<dbReference type="Proteomes" id="UP000034029">
    <property type="component" value="Chromosome"/>
</dbReference>